<dbReference type="Proteomes" id="UP001256711">
    <property type="component" value="Unassembled WGS sequence"/>
</dbReference>
<comment type="caution">
    <text evidence="2">The sequence shown here is derived from an EMBL/GenBank/DDBJ whole genome shotgun (WGS) entry which is preliminary data.</text>
</comment>
<accession>A0AAW8TW19</accession>
<evidence type="ECO:0000313" key="3">
    <source>
        <dbReference type="Proteomes" id="UP001256711"/>
    </source>
</evidence>
<proteinExistence type="predicted"/>
<dbReference type="Pfam" id="PF01521">
    <property type="entry name" value="Fe-S_biosyn"/>
    <property type="match status" value="1"/>
</dbReference>
<dbReference type="InterPro" id="IPR000361">
    <property type="entry name" value="ATAP_core_dom"/>
</dbReference>
<evidence type="ECO:0000313" key="2">
    <source>
        <dbReference type="EMBL" id="MDT2810380.1"/>
    </source>
</evidence>
<organism evidence="2 3">
    <name type="scientific">Enterococcus asini</name>
    <dbReference type="NCBI Taxonomy" id="57732"/>
    <lineage>
        <taxon>Bacteria</taxon>
        <taxon>Bacillati</taxon>
        <taxon>Bacillota</taxon>
        <taxon>Bacilli</taxon>
        <taxon>Lactobacillales</taxon>
        <taxon>Enterococcaceae</taxon>
        <taxon>Enterococcus</taxon>
    </lineage>
</organism>
<dbReference type="Gene3D" id="2.60.300.12">
    <property type="entry name" value="HesB-like domain"/>
    <property type="match status" value="1"/>
</dbReference>
<dbReference type="AlphaFoldDB" id="A0AAW8TW19"/>
<protein>
    <submittedName>
        <fullName evidence="2">Iron-sulfur cluster biosynthesis family protein</fullName>
    </submittedName>
</protein>
<gene>
    <name evidence="2" type="ORF">P7H43_07780</name>
</gene>
<dbReference type="RefSeq" id="WP_010754709.1">
    <property type="nucleotide sequence ID" value="NZ_CABJBY010000001.1"/>
</dbReference>
<dbReference type="EMBL" id="JARQBJ010000003">
    <property type="protein sequence ID" value="MDT2810380.1"/>
    <property type="molecule type" value="Genomic_DNA"/>
</dbReference>
<dbReference type="InterPro" id="IPR035903">
    <property type="entry name" value="HesB-like_dom_sf"/>
</dbReference>
<dbReference type="SUPFAM" id="SSF89360">
    <property type="entry name" value="HesB-like domain"/>
    <property type="match status" value="1"/>
</dbReference>
<name>A0AAW8TW19_9ENTE</name>
<reference evidence="2" key="1">
    <citation type="submission" date="2023-03" db="EMBL/GenBank/DDBJ databases">
        <authorList>
            <person name="Shen W."/>
            <person name="Cai J."/>
        </authorList>
    </citation>
    <scope>NUCLEOTIDE SEQUENCE</scope>
    <source>
        <strain evidence="2">B226-2</strain>
    </source>
</reference>
<sequence length="126" mass="14337">MKIILDERVTDWLQGKLQPQDRLYLDFEDGIGPFANTEISCRLDLSFRLIITGKNYPEKGLEVYNIPVETSVGVFHIKESSLPYFEEENFLTFSPQMALRLKGASGILADNIPLLRMSQEQAGVKE</sequence>
<evidence type="ECO:0000259" key="1">
    <source>
        <dbReference type="Pfam" id="PF01521"/>
    </source>
</evidence>
<dbReference type="GeneID" id="78364706"/>
<feature type="domain" description="Core" evidence="1">
    <location>
        <begin position="1"/>
        <end position="114"/>
    </location>
</feature>